<organism evidence="2 3">
    <name type="scientific">Hibiscus sabdariffa</name>
    <name type="common">roselle</name>
    <dbReference type="NCBI Taxonomy" id="183260"/>
    <lineage>
        <taxon>Eukaryota</taxon>
        <taxon>Viridiplantae</taxon>
        <taxon>Streptophyta</taxon>
        <taxon>Embryophyta</taxon>
        <taxon>Tracheophyta</taxon>
        <taxon>Spermatophyta</taxon>
        <taxon>Magnoliopsida</taxon>
        <taxon>eudicotyledons</taxon>
        <taxon>Gunneridae</taxon>
        <taxon>Pentapetalae</taxon>
        <taxon>rosids</taxon>
        <taxon>malvids</taxon>
        <taxon>Malvales</taxon>
        <taxon>Malvaceae</taxon>
        <taxon>Malvoideae</taxon>
        <taxon>Hibiscus</taxon>
    </lineage>
</organism>
<evidence type="ECO:0000313" key="3">
    <source>
        <dbReference type="Proteomes" id="UP001396334"/>
    </source>
</evidence>
<name>A0ABR2T7J4_9ROSI</name>
<dbReference type="EMBL" id="JBBPBN010000008">
    <property type="protein sequence ID" value="KAK9033461.1"/>
    <property type="molecule type" value="Genomic_DNA"/>
</dbReference>
<evidence type="ECO:0000256" key="1">
    <source>
        <dbReference type="SAM" id="MobiDB-lite"/>
    </source>
</evidence>
<dbReference type="SUPFAM" id="SSF55455">
    <property type="entry name" value="SRF-like"/>
    <property type="match status" value="1"/>
</dbReference>
<feature type="region of interest" description="Disordered" evidence="1">
    <location>
        <begin position="1"/>
        <end position="29"/>
    </location>
</feature>
<protein>
    <submittedName>
        <fullName evidence="2">Uncharacterized protein</fullName>
    </submittedName>
</protein>
<gene>
    <name evidence="2" type="ORF">V6N11_018494</name>
</gene>
<dbReference type="Proteomes" id="UP001396334">
    <property type="component" value="Unassembled WGS sequence"/>
</dbReference>
<sequence length="123" mass="13985">MAGLVLKRNRRNKMSTTQGKNARQDADTKRSDFLRKVSEMFILFAFKTTLIFFSPSSKAHRSGHSSVDANIGSHDNLKKLIVQEITCDKAKIWIIIKKLFEEYADLHKKKLKAANFEGSNLNG</sequence>
<proteinExistence type="predicted"/>
<dbReference type="InterPro" id="IPR036879">
    <property type="entry name" value="TF_MADSbox_sf"/>
</dbReference>
<keyword evidence="3" id="KW-1185">Reference proteome</keyword>
<accession>A0ABR2T7J4</accession>
<reference evidence="2 3" key="1">
    <citation type="journal article" date="2024" name="G3 (Bethesda)">
        <title>Genome assembly of Hibiscus sabdariffa L. provides insights into metabolisms of medicinal natural products.</title>
        <authorList>
            <person name="Kim T."/>
        </authorList>
    </citation>
    <scope>NUCLEOTIDE SEQUENCE [LARGE SCALE GENOMIC DNA]</scope>
    <source>
        <strain evidence="2">TK-2024</strain>
        <tissue evidence="2">Old leaves</tissue>
    </source>
</reference>
<comment type="caution">
    <text evidence="2">The sequence shown here is derived from an EMBL/GenBank/DDBJ whole genome shotgun (WGS) entry which is preliminary data.</text>
</comment>
<evidence type="ECO:0000313" key="2">
    <source>
        <dbReference type="EMBL" id="KAK9033461.1"/>
    </source>
</evidence>